<dbReference type="AlphaFoldDB" id="A0A0U1WZ90"/>
<evidence type="ECO:0000256" key="12">
    <source>
        <dbReference type="SAM" id="Phobius"/>
    </source>
</evidence>
<comment type="similarity">
    <text evidence="2">Belongs to the ATPase A chain family.</text>
</comment>
<dbReference type="NCBIfam" id="TIGR01131">
    <property type="entry name" value="ATP_synt_6_or_A"/>
    <property type="match status" value="1"/>
</dbReference>
<geneLocation type="mitochondrion" evidence="13"/>
<protein>
    <recommendedName>
        <fullName evidence="11">ATP synthase subunit a</fullName>
    </recommendedName>
</protein>
<comment type="subcellular location">
    <subcellularLocation>
        <location evidence="1">Membrane</location>
        <topology evidence="1">Multi-pass membrane protein</topology>
    </subcellularLocation>
    <subcellularLocation>
        <location evidence="11">Mitochondrion inner membrane</location>
        <topology evidence="11">Multi-pass membrane protein</topology>
    </subcellularLocation>
</comment>
<dbReference type="PROSITE" id="PS00449">
    <property type="entry name" value="ATPASE_A"/>
    <property type="match status" value="1"/>
</dbReference>
<sequence>MMSDLFSSLDGCHSYMSWLVCIMFCSFFFLNWTWVPSLILVINALTGHLWGSIESKFYSLKLMLTSMILLIITNNFIGLTPFTYGLTSSLWFNSSLALSCWGCFLLSGWVFSFKASAAHLVPAGSPVVLIPFLVIIETISVTIRPLTLSVRLMANMSAGHIVLALMSNVMSSYLGYGMLGLLTILMVSYYLFEFFVCFIQAYIFTLLLSLYSIEHPTI</sequence>
<dbReference type="SUPFAM" id="SSF81336">
    <property type="entry name" value="F1F0 ATP synthase subunit A"/>
    <property type="match status" value="1"/>
</dbReference>
<evidence type="ECO:0000256" key="6">
    <source>
        <dbReference type="ARBA" id="ARBA00022781"/>
    </source>
</evidence>
<dbReference type="RefSeq" id="YP_009049165.1">
    <property type="nucleotide sequence ID" value="NC_024601.1"/>
</dbReference>
<dbReference type="CTD" id="4508"/>
<dbReference type="Gene3D" id="1.20.120.220">
    <property type="entry name" value="ATP synthase, F0 complex, subunit A"/>
    <property type="match status" value="1"/>
</dbReference>
<accession>A0A0U1WZ90</accession>
<keyword evidence="9 12" id="KW-0472">Membrane</keyword>
<proteinExistence type="inferred from homology"/>
<feature type="transmembrane region" description="Helical" evidence="12">
    <location>
        <begin position="123"/>
        <end position="143"/>
    </location>
</feature>
<dbReference type="GeneID" id="19909509"/>
<keyword evidence="8" id="KW-0406">Ion transport</keyword>
<dbReference type="InterPro" id="IPR045083">
    <property type="entry name" value="ATP_synth_F0_asu_bact/mt"/>
</dbReference>
<dbReference type="PRINTS" id="PR00123">
    <property type="entry name" value="ATPASEA"/>
</dbReference>
<reference evidence="13" key="2">
    <citation type="submission" date="2014-04" db="EMBL/GenBank/DDBJ databases">
        <authorList>
            <person name="Harrison E."/>
        </authorList>
    </citation>
    <scope>NUCLEOTIDE SEQUENCE</scope>
</reference>
<gene>
    <name evidence="13" type="primary">ATP6</name>
</gene>
<dbReference type="GO" id="GO:0045259">
    <property type="term" value="C:proton-transporting ATP synthase complex"/>
    <property type="evidence" value="ECO:0007669"/>
    <property type="project" value="UniProtKB-KW"/>
</dbReference>
<name>A0A0U1WZ90_LISFU</name>
<evidence type="ECO:0000256" key="1">
    <source>
        <dbReference type="ARBA" id="ARBA00004141"/>
    </source>
</evidence>
<evidence type="ECO:0000313" key="13">
    <source>
        <dbReference type="EMBL" id="AIE43759.1"/>
    </source>
</evidence>
<dbReference type="Pfam" id="PF00119">
    <property type="entry name" value="ATP-synt_A"/>
    <property type="match status" value="1"/>
</dbReference>
<evidence type="ECO:0000256" key="5">
    <source>
        <dbReference type="ARBA" id="ARBA00022692"/>
    </source>
</evidence>
<evidence type="ECO:0000256" key="3">
    <source>
        <dbReference type="ARBA" id="ARBA00022448"/>
    </source>
</evidence>
<dbReference type="EMBL" id="KJ744205">
    <property type="protein sequence ID" value="AIE43759.1"/>
    <property type="molecule type" value="Genomic_DNA"/>
</dbReference>
<organism evidence="13">
    <name type="scientific">Lissachatina fulica</name>
    <name type="common">Giant African land snail</name>
    <name type="synonym">Achatina fulica</name>
    <dbReference type="NCBI Taxonomy" id="2315439"/>
    <lineage>
        <taxon>Eukaryota</taxon>
        <taxon>Metazoa</taxon>
        <taxon>Spiralia</taxon>
        <taxon>Lophotrochozoa</taxon>
        <taxon>Mollusca</taxon>
        <taxon>Gastropoda</taxon>
        <taxon>Heterobranchia</taxon>
        <taxon>Euthyneura</taxon>
        <taxon>Panpulmonata</taxon>
        <taxon>Eupulmonata</taxon>
        <taxon>Stylommatophora</taxon>
        <taxon>Helicina</taxon>
        <taxon>Achatinoidea</taxon>
        <taxon>Achatinidae</taxon>
        <taxon>Lissachatina</taxon>
    </lineage>
</organism>
<dbReference type="InterPro" id="IPR023011">
    <property type="entry name" value="ATP_synth_F0_asu_AS"/>
</dbReference>
<feature type="transmembrane region" description="Helical" evidence="12">
    <location>
        <begin position="194"/>
        <end position="213"/>
    </location>
</feature>
<dbReference type="InterPro" id="IPR000568">
    <property type="entry name" value="ATP_synth_F0_asu"/>
</dbReference>
<evidence type="ECO:0000256" key="4">
    <source>
        <dbReference type="ARBA" id="ARBA00022547"/>
    </source>
</evidence>
<evidence type="ECO:0000256" key="7">
    <source>
        <dbReference type="ARBA" id="ARBA00022989"/>
    </source>
</evidence>
<keyword evidence="3" id="KW-0813">Transport</keyword>
<keyword evidence="7 12" id="KW-1133">Transmembrane helix</keyword>
<feature type="transmembrane region" description="Helical" evidence="12">
    <location>
        <begin position="90"/>
        <end position="111"/>
    </location>
</feature>
<feature type="transmembrane region" description="Helical" evidence="12">
    <location>
        <begin position="15"/>
        <end position="41"/>
    </location>
</feature>
<feature type="transmembrane region" description="Helical" evidence="12">
    <location>
        <begin position="62"/>
        <end position="84"/>
    </location>
</feature>
<evidence type="ECO:0000256" key="9">
    <source>
        <dbReference type="ARBA" id="ARBA00023136"/>
    </source>
</evidence>
<evidence type="ECO:0000256" key="2">
    <source>
        <dbReference type="ARBA" id="ARBA00006810"/>
    </source>
</evidence>
<keyword evidence="6" id="KW-0375">Hydrogen ion transport</keyword>
<evidence type="ECO:0000256" key="10">
    <source>
        <dbReference type="ARBA" id="ARBA00023310"/>
    </source>
</evidence>
<dbReference type="InterPro" id="IPR035908">
    <property type="entry name" value="F0_ATP_A_sf"/>
</dbReference>
<evidence type="ECO:0000256" key="11">
    <source>
        <dbReference type="RuleBase" id="RU004450"/>
    </source>
</evidence>
<reference evidence="13" key="1">
    <citation type="journal article" date="2014" name="Mitochondrial DNA">
        <title>Complete mitochondrial genome of the giant African snail, Achatina fulica (Mollusca: Achatinidae): a novel location of putative control regions (CR) in the mitogenome within Pulmonate species.</title>
        <authorList>
            <person name="He Z.P."/>
            <person name="Dai X.B."/>
            <person name="Zhang S."/>
            <person name="Zhi T.T."/>
            <person name="Lun Z.R."/>
            <person name="Wu Z.D."/>
            <person name="Yang T.B."/>
        </authorList>
    </citation>
    <scope>NUCLEOTIDE SEQUENCE</scope>
</reference>
<keyword evidence="13" id="KW-0496">Mitochondrion</keyword>
<keyword evidence="4" id="KW-0138">CF(0)</keyword>
<feature type="transmembrane region" description="Helical" evidence="12">
    <location>
        <begin position="163"/>
        <end position="187"/>
    </location>
</feature>
<dbReference type="PANTHER" id="PTHR11410">
    <property type="entry name" value="ATP SYNTHASE SUBUNIT A"/>
    <property type="match status" value="1"/>
</dbReference>
<dbReference type="PANTHER" id="PTHR11410:SF0">
    <property type="entry name" value="ATP SYNTHASE SUBUNIT A"/>
    <property type="match status" value="1"/>
</dbReference>
<keyword evidence="5 12" id="KW-0812">Transmembrane</keyword>
<dbReference type="GO" id="GO:0046933">
    <property type="term" value="F:proton-transporting ATP synthase activity, rotational mechanism"/>
    <property type="evidence" value="ECO:0007669"/>
    <property type="project" value="TreeGrafter"/>
</dbReference>
<dbReference type="CDD" id="cd00310">
    <property type="entry name" value="ATP-synt_Fo_a_6"/>
    <property type="match status" value="1"/>
</dbReference>
<evidence type="ECO:0000256" key="8">
    <source>
        <dbReference type="ARBA" id="ARBA00023065"/>
    </source>
</evidence>
<dbReference type="GO" id="GO:0005743">
    <property type="term" value="C:mitochondrial inner membrane"/>
    <property type="evidence" value="ECO:0007669"/>
    <property type="project" value="UniProtKB-SubCell"/>
</dbReference>
<keyword evidence="10" id="KW-0066">ATP synthesis</keyword>